<dbReference type="EnsemblPlants" id="OGLUM09G05360.1">
    <property type="protein sequence ID" value="OGLUM09G05360.1"/>
    <property type="gene ID" value="OGLUM09G05360"/>
</dbReference>
<protein>
    <submittedName>
        <fullName evidence="1">Uncharacterized protein</fullName>
    </submittedName>
</protein>
<proteinExistence type="predicted"/>
<evidence type="ECO:0000313" key="1">
    <source>
        <dbReference type="EnsemblPlants" id="OGLUM09G05360.1"/>
    </source>
</evidence>
<evidence type="ECO:0000313" key="2">
    <source>
        <dbReference type="Proteomes" id="UP000026961"/>
    </source>
</evidence>
<keyword evidence="2" id="KW-1185">Reference proteome</keyword>
<sequence>MRATSAISSLSSSSTSTSAGVTFALVDDVPGVDELRRVKPGGGELGEYRRVDADPSVVEGKRGMVAVVVALVDGRWVDAVADPLVFEGKRGRVDPFVTLVVALAEPGVLEFRRVDADPSVLEWRRPSLADGPDGVGLLEKRPNASRS</sequence>
<dbReference type="Gramene" id="OGLUM09G05360.1">
    <property type="protein sequence ID" value="OGLUM09G05360.1"/>
    <property type="gene ID" value="OGLUM09G05360"/>
</dbReference>
<dbReference type="HOGENOM" id="CLU_1828313_0_0_1"/>
<reference evidence="1" key="2">
    <citation type="submission" date="2018-05" db="EMBL/GenBank/DDBJ databases">
        <title>OgluRS3 (Oryza glumaepatula Reference Sequence Version 3).</title>
        <authorList>
            <person name="Zhang J."/>
            <person name="Kudrna D."/>
            <person name="Lee S."/>
            <person name="Talag J."/>
            <person name="Welchert J."/>
            <person name="Wing R.A."/>
        </authorList>
    </citation>
    <scope>NUCLEOTIDE SEQUENCE [LARGE SCALE GENOMIC DNA]</scope>
</reference>
<name>A0A0E0B129_9ORYZ</name>
<dbReference type="AlphaFoldDB" id="A0A0E0B129"/>
<reference evidence="1" key="1">
    <citation type="submission" date="2015-04" db="UniProtKB">
        <authorList>
            <consortium name="EnsemblPlants"/>
        </authorList>
    </citation>
    <scope>IDENTIFICATION</scope>
</reference>
<organism evidence="1">
    <name type="scientific">Oryza glumipatula</name>
    <dbReference type="NCBI Taxonomy" id="40148"/>
    <lineage>
        <taxon>Eukaryota</taxon>
        <taxon>Viridiplantae</taxon>
        <taxon>Streptophyta</taxon>
        <taxon>Embryophyta</taxon>
        <taxon>Tracheophyta</taxon>
        <taxon>Spermatophyta</taxon>
        <taxon>Magnoliopsida</taxon>
        <taxon>Liliopsida</taxon>
        <taxon>Poales</taxon>
        <taxon>Poaceae</taxon>
        <taxon>BOP clade</taxon>
        <taxon>Oryzoideae</taxon>
        <taxon>Oryzeae</taxon>
        <taxon>Oryzinae</taxon>
        <taxon>Oryza</taxon>
    </lineage>
</organism>
<dbReference type="Proteomes" id="UP000026961">
    <property type="component" value="Chromosome 9"/>
</dbReference>
<accession>A0A0E0B129</accession>